<organism evidence="3 4">
    <name type="scientific">Aspergillus tamarii</name>
    <dbReference type="NCBI Taxonomy" id="41984"/>
    <lineage>
        <taxon>Eukaryota</taxon>
        <taxon>Fungi</taxon>
        <taxon>Dikarya</taxon>
        <taxon>Ascomycota</taxon>
        <taxon>Pezizomycotina</taxon>
        <taxon>Eurotiomycetes</taxon>
        <taxon>Eurotiomycetidae</taxon>
        <taxon>Eurotiales</taxon>
        <taxon>Aspergillaceae</taxon>
        <taxon>Aspergillus</taxon>
        <taxon>Aspergillus subgen. Circumdati</taxon>
    </lineage>
</organism>
<keyword evidence="4" id="KW-1185">Reference proteome</keyword>
<gene>
    <name evidence="3" type="ORF">BDV40DRAFT_76780</name>
</gene>
<name>A0A5N6UD84_ASPTM</name>
<dbReference type="EMBL" id="ML738760">
    <property type="protein sequence ID" value="KAE8156488.1"/>
    <property type="molecule type" value="Genomic_DNA"/>
</dbReference>
<keyword evidence="1" id="KW-0863">Zinc-finger</keyword>
<accession>A0A5N6UD84</accession>
<dbReference type="Proteomes" id="UP000326950">
    <property type="component" value="Unassembled WGS sequence"/>
</dbReference>
<dbReference type="PROSITE" id="PS50157">
    <property type="entry name" value="ZINC_FINGER_C2H2_2"/>
    <property type="match status" value="1"/>
</dbReference>
<evidence type="ECO:0000259" key="2">
    <source>
        <dbReference type="PROSITE" id="PS50157"/>
    </source>
</evidence>
<dbReference type="OrthoDB" id="4462805at2759"/>
<evidence type="ECO:0000313" key="4">
    <source>
        <dbReference type="Proteomes" id="UP000326950"/>
    </source>
</evidence>
<evidence type="ECO:0000313" key="3">
    <source>
        <dbReference type="EMBL" id="KAE8156488.1"/>
    </source>
</evidence>
<reference evidence="3 4" key="1">
    <citation type="submission" date="2019-04" db="EMBL/GenBank/DDBJ databases">
        <title>Friends and foes A comparative genomics study of 23 Aspergillus species from section Flavi.</title>
        <authorList>
            <consortium name="DOE Joint Genome Institute"/>
            <person name="Kjaerbolling I."/>
            <person name="Vesth T."/>
            <person name="Frisvad J.C."/>
            <person name="Nybo J.L."/>
            <person name="Theobald S."/>
            <person name="Kildgaard S."/>
            <person name="Isbrandt T."/>
            <person name="Kuo A."/>
            <person name="Sato A."/>
            <person name="Lyhne E.K."/>
            <person name="Kogle M.E."/>
            <person name="Wiebenga A."/>
            <person name="Kun R.S."/>
            <person name="Lubbers R.J."/>
            <person name="Makela M.R."/>
            <person name="Barry K."/>
            <person name="Chovatia M."/>
            <person name="Clum A."/>
            <person name="Daum C."/>
            <person name="Haridas S."/>
            <person name="He G."/>
            <person name="LaButti K."/>
            <person name="Lipzen A."/>
            <person name="Mondo S."/>
            <person name="Riley R."/>
            <person name="Salamov A."/>
            <person name="Simmons B.A."/>
            <person name="Magnuson J.K."/>
            <person name="Henrissat B."/>
            <person name="Mortensen U.H."/>
            <person name="Larsen T.O."/>
            <person name="Devries R.P."/>
            <person name="Grigoriev I.V."/>
            <person name="Machida M."/>
            <person name="Baker S.E."/>
            <person name="Andersen M.R."/>
        </authorList>
    </citation>
    <scope>NUCLEOTIDE SEQUENCE [LARGE SCALE GENOMIC DNA]</scope>
    <source>
        <strain evidence="3 4">CBS 117626</strain>
    </source>
</reference>
<dbReference type="InterPro" id="IPR013087">
    <property type="entry name" value="Znf_C2H2_type"/>
</dbReference>
<sequence length="190" mass="21953">MADLERRYNTLNQIVQKTAIRYVCPKCLQGFSRPTFLYQHFREDESHNALSMRRKDFTKFLSCYQESLGCKIPATELPQDAECFNIQYVIDHYKRDQNFANLLPTPGPSNLYADTRTYISSPTIQPHEYLLPPHREYSAIVHSDVQPRGPNHEHNQNAGVVDSIRTDMEPSSLAWNDEPFDAYIGLADNN</sequence>
<keyword evidence="1" id="KW-0479">Metal-binding</keyword>
<feature type="domain" description="C2H2-type" evidence="2">
    <location>
        <begin position="22"/>
        <end position="52"/>
    </location>
</feature>
<dbReference type="AlphaFoldDB" id="A0A5N6UD84"/>
<evidence type="ECO:0000256" key="1">
    <source>
        <dbReference type="PROSITE-ProRule" id="PRU00042"/>
    </source>
</evidence>
<keyword evidence="1" id="KW-0862">Zinc</keyword>
<proteinExistence type="predicted"/>
<dbReference type="GO" id="GO:0008270">
    <property type="term" value="F:zinc ion binding"/>
    <property type="evidence" value="ECO:0007669"/>
    <property type="project" value="UniProtKB-KW"/>
</dbReference>
<protein>
    <recommendedName>
        <fullName evidence="2">C2H2-type domain-containing protein</fullName>
    </recommendedName>
</protein>